<dbReference type="InterPro" id="IPR032675">
    <property type="entry name" value="LRR_dom_sf"/>
</dbReference>
<dbReference type="Gene3D" id="3.80.10.10">
    <property type="entry name" value="Ribonuclease Inhibitor"/>
    <property type="match status" value="1"/>
</dbReference>
<dbReference type="GO" id="GO:0005737">
    <property type="term" value="C:cytoplasm"/>
    <property type="evidence" value="ECO:0007669"/>
    <property type="project" value="TreeGrafter"/>
</dbReference>
<keyword evidence="1" id="KW-0433">Leucine-rich repeat</keyword>
<dbReference type="InterPro" id="IPR001611">
    <property type="entry name" value="Leu-rich_rpt"/>
</dbReference>
<evidence type="ECO:0000256" key="1">
    <source>
        <dbReference type="ARBA" id="ARBA00022614"/>
    </source>
</evidence>
<dbReference type="Pfam" id="PF00560">
    <property type="entry name" value="LRR_1"/>
    <property type="match status" value="1"/>
</dbReference>
<dbReference type="InterPro" id="IPR003591">
    <property type="entry name" value="Leu-rich_rpt_typical-subtyp"/>
</dbReference>
<dbReference type="EMBL" id="SKCS01000436">
    <property type="protein sequence ID" value="TNN07221.1"/>
    <property type="molecule type" value="Genomic_DNA"/>
</dbReference>
<proteinExistence type="predicted"/>
<keyword evidence="2" id="KW-0677">Repeat</keyword>
<protein>
    <submittedName>
        <fullName evidence="3">Uncharacterized protein</fullName>
    </submittedName>
</protein>
<reference evidence="3 4" key="1">
    <citation type="submission" date="2019-03" db="EMBL/GenBank/DDBJ databases">
        <title>An improved genome assembly of the fluke Schistosoma japonicum.</title>
        <authorList>
            <person name="Hu W."/>
            <person name="Luo F."/>
            <person name="Yin M."/>
            <person name="Mo X."/>
            <person name="Sun C."/>
            <person name="Wu Q."/>
            <person name="Zhu B."/>
            <person name="Xiang M."/>
            <person name="Wang J."/>
            <person name="Wang Y."/>
            <person name="Zhang T."/>
            <person name="Xu B."/>
            <person name="Zheng H."/>
            <person name="Feng Z."/>
        </authorList>
    </citation>
    <scope>NUCLEOTIDE SEQUENCE [LARGE SCALE GENOMIC DNA]</scope>
    <source>
        <strain evidence="3">HuSjv2</strain>
        <tissue evidence="3">Worms</tissue>
    </source>
</reference>
<comment type="caution">
    <text evidence="3">The sequence shown here is derived from an EMBL/GenBank/DDBJ whole genome shotgun (WGS) entry which is preliminary data.</text>
</comment>
<dbReference type="PANTHER" id="PTHR48051:SF1">
    <property type="entry name" value="RAS SUPPRESSOR PROTEIN 1"/>
    <property type="match status" value="1"/>
</dbReference>
<dbReference type="PROSITE" id="PS51450">
    <property type="entry name" value="LRR"/>
    <property type="match status" value="2"/>
</dbReference>
<dbReference type="PANTHER" id="PTHR48051">
    <property type="match status" value="1"/>
</dbReference>
<dbReference type="InterPro" id="IPR050216">
    <property type="entry name" value="LRR_domain-containing"/>
</dbReference>
<gene>
    <name evidence="3" type="ORF">EWB00_007884</name>
</gene>
<evidence type="ECO:0000256" key="2">
    <source>
        <dbReference type="ARBA" id="ARBA00022737"/>
    </source>
</evidence>
<dbReference type="SUPFAM" id="SSF52058">
    <property type="entry name" value="L domain-like"/>
    <property type="match status" value="1"/>
</dbReference>
<dbReference type="SMART" id="SM00369">
    <property type="entry name" value="LRR_TYP"/>
    <property type="match status" value="3"/>
</dbReference>
<dbReference type="Proteomes" id="UP000311919">
    <property type="component" value="Unassembled WGS sequence"/>
</dbReference>
<dbReference type="SMART" id="SM00364">
    <property type="entry name" value="LRR_BAC"/>
    <property type="match status" value="3"/>
</dbReference>
<organism evidence="3 4">
    <name type="scientific">Schistosoma japonicum</name>
    <name type="common">Blood fluke</name>
    <dbReference type="NCBI Taxonomy" id="6182"/>
    <lineage>
        <taxon>Eukaryota</taxon>
        <taxon>Metazoa</taxon>
        <taxon>Spiralia</taxon>
        <taxon>Lophotrochozoa</taxon>
        <taxon>Platyhelminthes</taxon>
        <taxon>Trematoda</taxon>
        <taxon>Digenea</taxon>
        <taxon>Strigeidida</taxon>
        <taxon>Schistosomatoidea</taxon>
        <taxon>Schistosomatidae</taxon>
        <taxon>Schistosoma</taxon>
    </lineage>
</organism>
<accession>A0A4Z2CSF9</accession>
<sequence>MHDLNVIILRAITTQQKRLTIRNKQLYYLPNSIEFLHWLVVLDIRSNNLTNLPNLPKTLEILNLGHNWFTTIPDSIILLTSLKSISIYSNQLQTIPNTFFEHLINLEYLNLNHNYINTLDNSIAKY</sequence>
<evidence type="ECO:0000313" key="4">
    <source>
        <dbReference type="Proteomes" id="UP000311919"/>
    </source>
</evidence>
<dbReference type="AlphaFoldDB" id="A0A4Z2CSF9"/>
<keyword evidence="4" id="KW-1185">Reference proteome</keyword>
<dbReference type="Pfam" id="PF13855">
    <property type="entry name" value="LRR_8"/>
    <property type="match status" value="1"/>
</dbReference>
<evidence type="ECO:0000313" key="3">
    <source>
        <dbReference type="EMBL" id="TNN07221.1"/>
    </source>
</evidence>
<name>A0A4Z2CSF9_SCHJA</name>
<dbReference type="STRING" id="6182.A0A4Z2CSF9"/>